<accession>A0A160VH62</accession>
<name>A0A160VH62_9ZZZZ</name>
<dbReference type="EMBL" id="FAXC01000336">
    <property type="protein sequence ID" value="CUV09983.1"/>
    <property type="molecule type" value="Genomic_DNA"/>
</dbReference>
<dbReference type="AlphaFoldDB" id="A0A160VH62"/>
<sequence>MDDILYEDSNSITGEIVYGTNNRLGLISGANVIIANTMENGGKNQANGSDIIINGALLAMNDSFVAHYWQNSISNNSLNGPEFSNPLNSKADGRGPFRNPSSALPQVTGNSDIRGQMILWGSVTQNKRGYMKRNAPGPYPVSPGIGYDKDYHYDYNFSDFGPPPMYPTSSSSSGGAILIIKSYGEVDQLTLKEFSE</sequence>
<proteinExistence type="predicted"/>
<gene>
    <name evidence="2" type="ORF">MGWOODY_Mmi1025</name>
</gene>
<feature type="compositionally biased region" description="Polar residues" evidence="1">
    <location>
        <begin position="99"/>
        <end position="108"/>
    </location>
</feature>
<feature type="region of interest" description="Disordered" evidence="1">
    <location>
        <begin position="84"/>
        <end position="108"/>
    </location>
</feature>
<organism evidence="2">
    <name type="scientific">hydrothermal vent metagenome</name>
    <dbReference type="NCBI Taxonomy" id="652676"/>
    <lineage>
        <taxon>unclassified sequences</taxon>
        <taxon>metagenomes</taxon>
        <taxon>ecological metagenomes</taxon>
    </lineage>
</organism>
<evidence type="ECO:0000313" key="2">
    <source>
        <dbReference type="EMBL" id="CUV09983.1"/>
    </source>
</evidence>
<evidence type="ECO:0000256" key="1">
    <source>
        <dbReference type="SAM" id="MobiDB-lite"/>
    </source>
</evidence>
<reference evidence="2" key="1">
    <citation type="submission" date="2015-10" db="EMBL/GenBank/DDBJ databases">
        <authorList>
            <person name="Gilbert D.G."/>
        </authorList>
    </citation>
    <scope>NUCLEOTIDE SEQUENCE</scope>
</reference>
<protein>
    <submittedName>
        <fullName evidence="2">Uncharacterized protein</fullName>
    </submittedName>
</protein>